<feature type="compositionally biased region" description="Pro residues" evidence="1">
    <location>
        <begin position="56"/>
        <end position="68"/>
    </location>
</feature>
<feature type="compositionally biased region" description="Pro residues" evidence="1">
    <location>
        <begin position="154"/>
        <end position="166"/>
    </location>
</feature>
<protein>
    <submittedName>
        <fullName evidence="2">Uncharacterized protein</fullName>
    </submittedName>
</protein>
<comment type="caution">
    <text evidence="2">The sequence shown here is derived from an EMBL/GenBank/DDBJ whole genome shotgun (WGS) entry which is preliminary data.</text>
</comment>
<evidence type="ECO:0000313" key="2">
    <source>
        <dbReference type="EMBL" id="TKC38381.1"/>
    </source>
</evidence>
<dbReference type="Proteomes" id="UP000308365">
    <property type="component" value="Unassembled WGS sequence"/>
</dbReference>
<accession>A0A4U1EPC4</accession>
<evidence type="ECO:0000313" key="3">
    <source>
        <dbReference type="Proteomes" id="UP000308365"/>
    </source>
</evidence>
<name>A0A4U1EPC4_MONMO</name>
<reference evidence="3" key="1">
    <citation type="journal article" date="2019" name="IScience">
        <title>Narwhal Genome Reveals Long-Term Low Genetic Diversity despite Current Large Abundance Size.</title>
        <authorList>
            <person name="Westbury M.V."/>
            <person name="Petersen B."/>
            <person name="Garde E."/>
            <person name="Heide-Jorgensen M.P."/>
            <person name="Lorenzen E.D."/>
        </authorList>
    </citation>
    <scope>NUCLEOTIDE SEQUENCE [LARGE SCALE GENOMIC DNA]</scope>
</reference>
<proteinExistence type="predicted"/>
<dbReference type="EMBL" id="RWIC01001002">
    <property type="protein sequence ID" value="TKC38381.1"/>
    <property type="molecule type" value="Genomic_DNA"/>
</dbReference>
<feature type="compositionally biased region" description="Polar residues" evidence="1">
    <location>
        <begin position="186"/>
        <end position="196"/>
    </location>
</feature>
<dbReference type="AlphaFoldDB" id="A0A4U1EPC4"/>
<sequence length="215" mass="22407">MRSASAQAATAGPGLGCSPMPRRRPGPGAAAGLVPGLQANFAPRRPRRSELSVRAAPPPPPRPPPWSQPPRRRLATPGRPALRRKLLGSRGPAGLRLRPGPTPGSEARAPLGRPRPPGSPRSPLRLPAPRSAPESPPPRGLFGGGAQAGAGLLPGPPSPTPTPPTPGATTRAKSSEQRAQLREETATWNPTTLHPQLQHSSIIARCRGDQTEHDC</sequence>
<evidence type="ECO:0000256" key="1">
    <source>
        <dbReference type="SAM" id="MobiDB-lite"/>
    </source>
</evidence>
<feature type="region of interest" description="Disordered" evidence="1">
    <location>
        <begin position="1"/>
        <end position="196"/>
    </location>
</feature>
<dbReference type="PRINTS" id="PR01217">
    <property type="entry name" value="PRICHEXTENSN"/>
</dbReference>
<feature type="compositionally biased region" description="Low complexity" evidence="1">
    <location>
        <begin position="121"/>
        <end position="133"/>
    </location>
</feature>
<gene>
    <name evidence="2" type="ORF">EI555_013651</name>
</gene>
<feature type="compositionally biased region" description="Basic and acidic residues" evidence="1">
    <location>
        <begin position="173"/>
        <end position="185"/>
    </location>
</feature>
<organism evidence="2 3">
    <name type="scientific">Monodon monoceros</name>
    <name type="common">Narwhal</name>
    <name type="synonym">Ceratodon monodon</name>
    <dbReference type="NCBI Taxonomy" id="40151"/>
    <lineage>
        <taxon>Eukaryota</taxon>
        <taxon>Metazoa</taxon>
        <taxon>Chordata</taxon>
        <taxon>Craniata</taxon>
        <taxon>Vertebrata</taxon>
        <taxon>Euteleostomi</taxon>
        <taxon>Mammalia</taxon>
        <taxon>Eutheria</taxon>
        <taxon>Laurasiatheria</taxon>
        <taxon>Artiodactyla</taxon>
        <taxon>Whippomorpha</taxon>
        <taxon>Cetacea</taxon>
        <taxon>Odontoceti</taxon>
        <taxon>Monodontidae</taxon>
        <taxon>Monodon</taxon>
    </lineage>
</organism>